<dbReference type="InterPro" id="IPR052892">
    <property type="entry name" value="NA-targeting_endonuclease"/>
</dbReference>
<dbReference type="InterPro" id="IPR002711">
    <property type="entry name" value="HNH"/>
</dbReference>
<dbReference type="PANTHER" id="PTHR33877:SF1">
    <property type="entry name" value="TYPE IV METHYL-DIRECTED RESTRICTION ENZYME ECOKMCRA"/>
    <property type="match status" value="1"/>
</dbReference>
<proteinExistence type="predicted"/>
<organism evidence="2 3">
    <name type="scientific">Dolichospermum heterosporum TAC447</name>
    <dbReference type="NCBI Taxonomy" id="747523"/>
    <lineage>
        <taxon>Bacteria</taxon>
        <taxon>Bacillati</taxon>
        <taxon>Cyanobacteriota</taxon>
        <taxon>Cyanophyceae</taxon>
        <taxon>Nostocales</taxon>
        <taxon>Aphanizomenonaceae</taxon>
        <taxon>Dolichospermum</taxon>
        <taxon>Dolichospermum heterosporum</taxon>
    </lineage>
</organism>
<keyword evidence="2" id="KW-0540">Nuclease</keyword>
<dbReference type="CDD" id="cd00085">
    <property type="entry name" value="HNHc"/>
    <property type="match status" value="1"/>
</dbReference>
<sequence length="149" mass="16438">MGKIPNSLRQLVIQCAKDRCEYCCLSQAGQAATFHIDHIIPVVAGGATTSDNLALACVSCSLRKADPKQSFQPQDSEQNLIDILPFLINEGLTINEVRQGLRSGFSSKPLLLDSRVLNLYDWLFKYAAVKLNGVQLQNLRENNPHLASL</sequence>
<name>A0ABY5LVD6_9CYAN</name>
<dbReference type="EMBL" id="CP099464">
    <property type="protein sequence ID" value="UUO15275.1"/>
    <property type="molecule type" value="Genomic_DNA"/>
</dbReference>
<protein>
    <submittedName>
        <fullName evidence="2">HNH endonuclease</fullName>
    </submittedName>
</protein>
<evidence type="ECO:0000313" key="2">
    <source>
        <dbReference type="EMBL" id="UUO15275.1"/>
    </source>
</evidence>
<dbReference type="RefSeq" id="WP_051424234.1">
    <property type="nucleotide sequence ID" value="NZ_CP099464.1"/>
</dbReference>
<reference evidence="2" key="1">
    <citation type="submission" date="2022-06" db="EMBL/GenBank/DDBJ databases">
        <title>Nostosin G and Spiroidesin B from the Cyanobacterium Dolichospermum sp. NIES-1697.</title>
        <authorList>
            <person name="Phan C.-S."/>
            <person name="Mehjabin J.J."/>
            <person name="Anas A.R.J."/>
            <person name="Hayasaka M."/>
            <person name="Onoki R."/>
            <person name="Wang J."/>
            <person name="Umezawa T."/>
            <person name="Washio K."/>
            <person name="Morikawa M."/>
            <person name="Okino T."/>
        </authorList>
    </citation>
    <scope>NUCLEOTIDE SEQUENCE</scope>
    <source>
        <strain evidence="2">NIES-1697</strain>
    </source>
</reference>
<evidence type="ECO:0000259" key="1">
    <source>
        <dbReference type="SMART" id="SM00507"/>
    </source>
</evidence>
<accession>A0ABY5LVD6</accession>
<dbReference type="InterPro" id="IPR003615">
    <property type="entry name" value="HNH_nuc"/>
</dbReference>
<gene>
    <name evidence="2" type="ORF">NG743_25325</name>
</gene>
<dbReference type="PANTHER" id="PTHR33877">
    <property type="entry name" value="SLL1193 PROTEIN"/>
    <property type="match status" value="1"/>
</dbReference>
<keyword evidence="3" id="KW-1185">Reference proteome</keyword>
<keyword evidence="2" id="KW-0378">Hydrolase</keyword>
<evidence type="ECO:0000313" key="3">
    <source>
        <dbReference type="Proteomes" id="UP001057561"/>
    </source>
</evidence>
<dbReference type="Proteomes" id="UP001057561">
    <property type="component" value="Chromosome"/>
</dbReference>
<keyword evidence="2" id="KW-0255">Endonuclease</keyword>
<feature type="domain" description="HNH nuclease" evidence="1">
    <location>
        <begin position="7"/>
        <end position="62"/>
    </location>
</feature>
<dbReference type="GO" id="GO:0004519">
    <property type="term" value="F:endonuclease activity"/>
    <property type="evidence" value="ECO:0007669"/>
    <property type="project" value="UniProtKB-KW"/>
</dbReference>
<dbReference type="Pfam" id="PF01844">
    <property type="entry name" value="HNH"/>
    <property type="match status" value="1"/>
</dbReference>
<dbReference type="Gene3D" id="1.10.30.50">
    <property type="match status" value="1"/>
</dbReference>
<dbReference type="SMART" id="SM00507">
    <property type="entry name" value="HNHc"/>
    <property type="match status" value="1"/>
</dbReference>